<evidence type="ECO:0000313" key="7">
    <source>
        <dbReference type="Ensembl" id="ENSPCLP00000013430.1"/>
    </source>
</evidence>
<dbReference type="OMA" id="WIRKDDF"/>
<keyword evidence="8" id="KW-1185">Reference proteome</keyword>
<dbReference type="InterPro" id="IPR009684">
    <property type="entry name" value="Latexin"/>
</dbReference>
<name>A0A669Q0W7_PHACC</name>
<reference evidence="7" key="1">
    <citation type="submission" date="2025-08" db="UniProtKB">
        <authorList>
            <consortium name="Ensembl"/>
        </authorList>
    </citation>
    <scope>IDENTIFICATION</scope>
</reference>
<dbReference type="Pfam" id="PF06907">
    <property type="entry name" value="LXN"/>
    <property type="match status" value="1"/>
</dbReference>
<organism evidence="7 8">
    <name type="scientific">Phasianus colchicus</name>
    <name type="common">Common pheasant</name>
    <dbReference type="NCBI Taxonomy" id="9054"/>
    <lineage>
        <taxon>Eukaryota</taxon>
        <taxon>Metazoa</taxon>
        <taxon>Chordata</taxon>
        <taxon>Craniata</taxon>
        <taxon>Vertebrata</taxon>
        <taxon>Euteleostomi</taxon>
        <taxon>Archelosauria</taxon>
        <taxon>Archosauria</taxon>
        <taxon>Dinosauria</taxon>
        <taxon>Saurischia</taxon>
        <taxon>Theropoda</taxon>
        <taxon>Coelurosauria</taxon>
        <taxon>Aves</taxon>
        <taxon>Neognathae</taxon>
        <taxon>Galloanserae</taxon>
        <taxon>Galliformes</taxon>
        <taxon>Phasianidae</taxon>
        <taxon>Phasianinae</taxon>
        <taxon>Phasianus</taxon>
    </lineage>
</organism>
<dbReference type="PANTHER" id="PTHR28591">
    <property type="entry name" value="LATEXIN"/>
    <property type="match status" value="1"/>
</dbReference>
<evidence type="ECO:0000256" key="2">
    <source>
        <dbReference type="ARBA" id="ARBA00022690"/>
    </source>
</evidence>
<dbReference type="RefSeq" id="XP_031459550.1">
    <property type="nucleotide sequence ID" value="XM_031603690.1"/>
</dbReference>
<proteinExistence type="inferred from homology"/>
<keyword evidence="2 4" id="KW-0646">Protease inhibitor</keyword>
<evidence type="ECO:0000313" key="8">
    <source>
        <dbReference type="Proteomes" id="UP000472261"/>
    </source>
</evidence>
<protein>
    <submittedName>
        <fullName evidence="7">Retinoic acid receptor responder 1</fullName>
    </submittedName>
</protein>
<dbReference type="InterPro" id="IPR046350">
    <property type="entry name" value="Cystatin_sf"/>
</dbReference>
<dbReference type="Proteomes" id="UP000472261">
    <property type="component" value="Unplaced"/>
</dbReference>
<dbReference type="Ensembl" id="ENSPCLT00000017866.1">
    <property type="protein sequence ID" value="ENSPCLP00000013430.1"/>
    <property type="gene ID" value="ENSPCLG00000011033.1"/>
</dbReference>
<reference evidence="7" key="2">
    <citation type="submission" date="2025-09" db="UniProtKB">
        <authorList>
            <consortium name="Ensembl"/>
        </authorList>
    </citation>
    <scope>IDENTIFICATION</scope>
</reference>
<evidence type="ECO:0000256" key="3">
    <source>
        <dbReference type="ARBA" id="ARBA00022737"/>
    </source>
</evidence>
<dbReference type="PANTHER" id="PTHR28591:SF2">
    <property type="entry name" value="RETINOIC ACID RECEPTOR RESPONDER PROTEIN 1"/>
    <property type="match status" value="1"/>
</dbReference>
<feature type="chain" id="PRO_5025552193" evidence="5">
    <location>
        <begin position="26"/>
        <end position="277"/>
    </location>
</feature>
<evidence type="ECO:0000256" key="5">
    <source>
        <dbReference type="SAM" id="SignalP"/>
    </source>
</evidence>
<keyword evidence="5" id="KW-0732">Signal</keyword>
<accession>A0A669Q0W7</accession>
<comment type="similarity">
    <text evidence="1 4">Belongs to the protease inhibitor I47 (latexin) family.</text>
</comment>
<dbReference type="KEGG" id="pcoc:116235482"/>
<sequence length="277" mass="31099">MPGFRAALPAALLLLLLSSFPPAAAEQPPWPWTPGAMHALNPSDRHASRAAWTALHYSNYHEASPSTLRALRQVLKATVKIIPGLGVKYYLQFTTEGYINGENAGSCLATVLYLKKSPPEVYIKCAHTQDKKQIQEEDNKFYHYLHHQTKPIIANNIPDSHGNIDRAHLPLWGLAIAGSSYIMLEKSTENLGYFMAQVKAVKQRIRKDSAVEFEFIVLLHETPTQKIELCHMHLIWTLSPPLRVKYICTSDNHWLEDGSGQDYGSAAGLFHEKEGNF</sequence>
<feature type="domain" description="Cystatin LXN-type" evidence="6">
    <location>
        <begin position="36"/>
        <end position="133"/>
    </location>
</feature>
<evidence type="ECO:0000256" key="1">
    <source>
        <dbReference type="ARBA" id="ARBA00010083"/>
    </source>
</evidence>
<evidence type="ECO:0000256" key="4">
    <source>
        <dbReference type="PROSITE-ProRule" id="PRU01377"/>
    </source>
</evidence>
<dbReference type="SUPFAM" id="SSF54403">
    <property type="entry name" value="Cystatin/monellin"/>
    <property type="match status" value="2"/>
</dbReference>
<evidence type="ECO:0000259" key="6">
    <source>
        <dbReference type="PROSITE" id="PS52033"/>
    </source>
</evidence>
<dbReference type="AlphaFoldDB" id="A0A669Q0W7"/>
<dbReference type="OrthoDB" id="9254763at2759"/>
<dbReference type="GO" id="GO:0005615">
    <property type="term" value="C:extracellular space"/>
    <property type="evidence" value="ECO:0007669"/>
    <property type="project" value="TreeGrafter"/>
</dbReference>
<feature type="domain" description="Cystatin LXN-type" evidence="6">
    <location>
        <begin position="153"/>
        <end position="257"/>
    </location>
</feature>
<keyword evidence="3" id="KW-0677">Repeat</keyword>
<feature type="signal peptide" evidence="5">
    <location>
        <begin position="1"/>
        <end position="25"/>
    </location>
</feature>
<dbReference type="PROSITE" id="PS52033">
    <property type="entry name" value="CYSTATIN_LXN"/>
    <property type="match status" value="2"/>
</dbReference>
<dbReference type="InterPro" id="IPR049897">
    <property type="entry name" value="CYSTATIN_LXN"/>
</dbReference>
<dbReference type="Gene3D" id="3.10.450.10">
    <property type="match status" value="2"/>
</dbReference>
<gene>
    <name evidence="7" type="primary">LOC116235482</name>
</gene>
<dbReference type="PIRSF" id="PIRSF011132">
    <property type="entry name" value="Prot_inh_latexin"/>
    <property type="match status" value="1"/>
</dbReference>
<dbReference type="GO" id="GO:0008191">
    <property type="term" value="F:metalloendopeptidase inhibitor activity"/>
    <property type="evidence" value="ECO:0007669"/>
    <property type="project" value="UniProtKB-UniRule"/>
</dbReference>
<dbReference type="GeneID" id="116235482"/>